<sequence length="48" mass="5787">MPVPPEYFRRTTYPKTRKLRVSNLQRDQGIFFKNQLKTLKKAVSNRYA</sequence>
<accession>A0A1R4H8N0</accession>
<evidence type="ECO:0000313" key="1">
    <source>
        <dbReference type="EMBL" id="SJM92594.1"/>
    </source>
</evidence>
<keyword evidence="2" id="KW-1185">Reference proteome</keyword>
<reference evidence="2" key="1">
    <citation type="submission" date="2017-02" db="EMBL/GenBank/DDBJ databases">
        <authorList>
            <person name="Daims H."/>
        </authorList>
    </citation>
    <scope>NUCLEOTIDE SEQUENCE [LARGE SCALE GENOMIC DNA]</scope>
</reference>
<organism evidence="1 2">
    <name type="scientific">Crenothrix polyspora</name>
    <dbReference type="NCBI Taxonomy" id="360316"/>
    <lineage>
        <taxon>Bacteria</taxon>
        <taxon>Pseudomonadati</taxon>
        <taxon>Pseudomonadota</taxon>
        <taxon>Gammaproteobacteria</taxon>
        <taxon>Methylococcales</taxon>
        <taxon>Crenotrichaceae</taxon>
        <taxon>Crenothrix</taxon>
    </lineage>
</organism>
<gene>
    <name evidence="1" type="ORF">CRENPOLYSF1_300043</name>
</gene>
<evidence type="ECO:0000313" key="2">
    <source>
        <dbReference type="Proteomes" id="UP000195667"/>
    </source>
</evidence>
<dbReference type="Proteomes" id="UP000195667">
    <property type="component" value="Unassembled WGS sequence"/>
</dbReference>
<dbReference type="AlphaFoldDB" id="A0A1R4H8N0"/>
<protein>
    <submittedName>
        <fullName evidence="1">Uncharacterized protein</fullName>
    </submittedName>
</protein>
<dbReference type="EMBL" id="FUKI01000105">
    <property type="protein sequence ID" value="SJM92594.1"/>
    <property type="molecule type" value="Genomic_DNA"/>
</dbReference>
<name>A0A1R4H8N0_9GAMM</name>
<proteinExistence type="predicted"/>